<evidence type="ECO:0000256" key="8">
    <source>
        <dbReference type="SAM" id="Phobius"/>
    </source>
</evidence>
<evidence type="ECO:0000256" key="7">
    <source>
        <dbReference type="SAM" id="MobiDB-lite"/>
    </source>
</evidence>
<evidence type="ECO:0000313" key="10">
    <source>
        <dbReference type="EMBL" id="UWX96171.1"/>
    </source>
</evidence>
<evidence type="ECO:0000256" key="3">
    <source>
        <dbReference type="ARBA" id="ARBA00022692"/>
    </source>
</evidence>
<feature type="transmembrane region" description="Helical" evidence="8">
    <location>
        <begin position="439"/>
        <end position="458"/>
    </location>
</feature>
<protein>
    <submittedName>
        <fullName evidence="10">Amino acid permease</fullName>
    </submittedName>
</protein>
<feature type="transmembrane region" description="Helical" evidence="8">
    <location>
        <begin position="371"/>
        <end position="395"/>
    </location>
</feature>
<dbReference type="PROSITE" id="PS00218">
    <property type="entry name" value="AMINO_ACID_PERMEASE_1"/>
    <property type="match status" value="1"/>
</dbReference>
<proteinExistence type="predicted"/>
<feature type="transmembrane region" description="Helical" evidence="8">
    <location>
        <begin position="53"/>
        <end position="73"/>
    </location>
</feature>
<feature type="region of interest" description="Disordered" evidence="7">
    <location>
        <begin position="1"/>
        <end position="24"/>
    </location>
</feature>
<dbReference type="PIRSF" id="PIRSF006060">
    <property type="entry name" value="AA_transporter"/>
    <property type="match status" value="1"/>
</dbReference>
<feature type="transmembrane region" description="Helical" evidence="8">
    <location>
        <begin position="252"/>
        <end position="273"/>
    </location>
</feature>
<keyword evidence="2" id="KW-0813">Transport</keyword>
<feature type="transmembrane region" description="Helical" evidence="8">
    <location>
        <begin position="347"/>
        <end position="365"/>
    </location>
</feature>
<dbReference type="Proteomes" id="UP001059859">
    <property type="component" value="Chromosome"/>
</dbReference>
<keyword evidence="5 8" id="KW-1133">Transmembrane helix</keyword>
<comment type="subcellular location">
    <subcellularLocation>
        <location evidence="1">Membrane</location>
        <topology evidence="1">Multi-pass membrane protein</topology>
    </subcellularLocation>
</comment>
<evidence type="ECO:0000256" key="6">
    <source>
        <dbReference type="ARBA" id="ARBA00023136"/>
    </source>
</evidence>
<evidence type="ECO:0000259" key="9">
    <source>
        <dbReference type="Pfam" id="PF00324"/>
    </source>
</evidence>
<evidence type="ECO:0000256" key="2">
    <source>
        <dbReference type="ARBA" id="ARBA00022448"/>
    </source>
</evidence>
<feature type="transmembrane region" description="Helical" evidence="8">
    <location>
        <begin position="138"/>
        <end position="159"/>
    </location>
</feature>
<evidence type="ECO:0000256" key="1">
    <source>
        <dbReference type="ARBA" id="ARBA00004141"/>
    </source>
</evidence>
<gene>
    <name evidence="10" type="ORF">N2K95_10865</name>
</gene>
<dbReference type="Pfam" id="PF00324">
    <property type="entry name" value="AA_permease"/>
    <property type="match status" value="1"/>
</dbReference>
<feature type="transmembrane region" description="Helical" evidence="8">
    <location>
        <begin position="415"/>
        <end position="433"/>
    </location>
</feature>
<feature type="transmembrane region" description="Helical" evidence="8">
    <location>
        <begin position="297"/>
        <end position="318"/>
    </location>
</feature>
<reference evidence="10" key="1">
    <citation type="submission" date="2022-09" db="EMBL/GenBank/DDBJ databases">
        <title>Novel species in genus Arthrobacter.</title>
        <authorList>
            <person name="Liu Y."/>
        </authorList>
    </citation>
    <scope>NUCLEOTIDE SEQUENCE</scope>
    <source>
        <strain evidence="10">Zg-Y815</strain>
    </source>
</reference>
<keyword evidence="11" id="KW-1185">Reference proteome</keyword>
<feature type="domain" description="Amino acid permease/ SLC12A" evidence="9">
    <location>
        <begin position="29"/>
        <end position="444"/>
    </location>
</feature>
<feature type="transmembrane region" description="Helical" evidence="8">
    <location>
        <begin position="171"/>
        <end position="190"/>
    </location>
</feature>
<evidence type="ECO:0000256" key="5">
    <source>
        <dbReference type="ARBA" id="ARBA00022989"/>
    </source>
</evidence>
<evidence type="ECO:0000313" key="11">
    <source>
        <dbReference type="Proteomes" id="UP001059859"/>
    </source>
</evidence>
<dbReference type="PANTHER" id="PTHR43495:SF5">
    <property type="entry name" value="GAMMA-AMINOBUTYRIC ACID PERMEASE"/>
    <property type="match status" value="1"/>
</dbReference>
<organism evidence="10 11">
    <name type="scientific">Arthrobacter zhaoxinii</name>
    <dbReference type="NCBI Taxonomy" id="2964616"/>
    <lineage>
        <taxon>Bacteria</taxon>
        <taxon>Bacillati</taxon>
        <taxon>Actinomycetota</taxon>
        <taxon>Actinomycetes</taxon>
        <taxon>Micrococcales</taxon>
        <taxon>Micrococcaceae</taxon>
        <taxon>Arthrobacter</taxon>
    </lineage>
</organism>
<dbReference type="Gene3D" id="1.20.1740.10">
    <property type="entry name" value="Amino acid/polyamine transporter I"/>
    <property type="match status" value="1"/>
</dbReference>
<keyword evidence="4" id="KW-0029">Amino-acid transport</keyword>
<feature type="transmembrane region" description="Helical" evidence="8">
    <location>
        <begin position="210"/>
        <end position="231"/>
    </location>
</feature>
<sequence>MPSSARPSSTDTALPAGEPSGAKKMQPRHLVLMSLGSAIGTGLFVGSGEGIAAAGPAVLISFLIAGTMVILIMRMMGEMAAADPSSGAFSVYAEKALGRTAGTTVGWMWWFQIVIVIAAEATAAAAIVASLVPGVEQWVLALAFIIVFTGVNLAGAASLGEFEYWFAILKVAAIIIFLGVGVAFVAGLLPGVESPGTSNLFHNGGFMPNGLTGVASGLLLVVFAFGGTEIITIAAADTEEPSKNIAGAINSVIWRILVFYIGSVLVMVTVLPWDSEALSTGPFVAVLHAAQVPGADTVMAVVIVIALLSAMNANLYGASRMIYSLAERGRAPGALGRLGSGGVPRRAVLASVVFGFIAVVLNYLYPDTVLMILLNTVGSTCLVVWGISIVSQIILRRRAEAAGVELTFKMWAFPWLSYFALALLAGIVVLGFFDPDVRVQLLATAALSTVLVLLAWSFERRTAAKGRAASGTPAE</sequence>
<name>A0ABY5YM68_9MICC</name>
<dbReference type="RefSeq" id="WP_260651569.1">
    <property type="nucleotide sequence ID" value="NZ_CP104275.1"/>
</dbReference>
<keyword evidence="6 8" id="KW-0472">Membrane</keyword>
<feature type="compositionally biased region" description="Polar residues" evidence="7">
    <location>
        <begin position="1"/>
        <end position="12"/>
    </location>
</feature>
<keyword evidence="3 8" id="KW-0812">Transmembrane</keyword>
<dbReference type="InterPro" id="IPR004840">
    <property type="entry name" value="Amino_acid_permease_CS"/>
</dbReference>
<dbReference type="InterPro" id="IPR004841">
    <property type="entry name" value="AA-permease/SLC12A_dom"/>
</dbReference>
<evidence type="ECO:0000256" key="4">
    <source>
        <dbReference type="ARBA" id="ARBA00022970"/>
    </source>
</evidence>
<feature type="transmembrane region" description="Helical" evidence="8">
    <location>
        <begin position="109"/>
        <end position="132"/>
    </location>
</feature>
<dbReference type="PANTHER" id="PTHR43495">
    <property type="entry name" value="GABA PERMEASE"/>
    <property type="match status" value="1"/>
</dbReference>
<feature type="transmembrane region" description="Helical" evidence="8">
    <location>
        <begin position="30"/>
        <end position="47"/>
    </location>
</feature>
<dbReference type="EMBL" id="CP104275">
    <property type="protein sequence ID" value="UWX96171.1"/>
    <property type="molecule type" value="Genomic_DNA"/>
</dbReference>
<accession>A0ABY5YM68</accession>